<accession>A0A4R8DEI4</accession>
<evidence type="ECO:0000256" key="1">
    <source>
        <dbReference type="SAM" id="Coils"/>
    </source>
</evidence>
<name>A0A4R8DEI4_9BACT</name>
<organism evidence="3 4">
    <name type="scientific">Dinghuibacter silviterrae</name>
    <dbReference type="NCBI Taxonomy" id="1539049"/>
    <lineage>
        <taxon>Bacteria</taxon>
        <taxon>Pseudomonadati</taxon>
        <taxon>Bacteroidota</taxon>
        <taxon>Chitinophagia</taxon>
        <taxon>Chitinophagales</taxon>
        <taxon>Chitinophagaceae</taxon>
        <taxon>Dinghuibacter</taxon>
    </lineage>
</organism>
<dbReference type="AlphaFoldDB" id="A0A4R8DEI4"/>
<keyword evidence="4" id="KW-1185">Reference proteome</keyword>
<protein>
    <recommendedName>
        <fullName evidence="2">PIN like domain-containing protein</fullName>
    </recommendedName>
</protein>
<dbReference type="InterPro" id="IPR041578">
    <property type="entry name" value="PIN_8"/>
</dbReference>
<reference evidence="3 4" key="1">
    <citation type="submission" date="2019-03" db="EMBL/GenBank/DDBJ databases">
        <title>Genomic Encyclopedia of Type Strains, Phase IV (KMG-IV): sequencing the most valuable type-strain genomes for metagenomic binning, comparative biology and taxonomic classification.</title>
        <authorList>
            <person name="Goeker M."/>
        </authorList>
    </citation>
    <scope>NUCLEOTIDE SEQUENCE [LARGE SCALE GENOMIC DNA]</scope>
    <source>
        <strain evidence="3 4">DSM 100059</strain>
    </source>
</reference>
<feature type="domain" description="PIN like" evidence="2">
    <location>
        <begin position="24"/>
        <end position="246"/>
    </location>
</feature>
<evidence type="ECO:0000313" key="4">
    <source>
        <dbReference type="Proteomes" id="UP000294498"/>
    </source>
</evidence>
<evidence type="ECO:0000259" key="2">
    <source>
        <dbReference type="Pfam" id="PF18476"/>
    </source>
</evidence>
<feature type="coiled-coil region" evidence="1">
    <location>
        <begin position="75"/>
        <end position="135"/>
    </location>
</feature>
<sequence length="326" mass="38726">MRDKFSEYYKIDENTIKEHWQQDIFSFDANVLLNLYRYSPKTRNAFFNLLEKIKDRIWISYQAAYEYQKNRLIVINAQKEAYKDIRDTLEKKKGEIEAKLNSFKKHPYLPAGELKHQIESAFHSIQKDLDKLERNHPDYLTEDPILDKLTTLLDSKVGDDFTKENLEKVYKEGRKRYEENVPPGYMDFRNKKNEPEKSLFGDLLVWKQIIEKAKTVHHSIILITDDLKEDWWYKFKGKTISPRPELIKEFQDITGKRINIYQADVFFEMAGKNLKQDTDSDAIREMRKARLADELEISVDENQEETSFEKAINAVVEEKTDKAYGN</sequence>
<dbReference type="Pfam" id="PF18476">
    <property type="entry name" value="PIN_8"/>
    <property type="match status" value="1"/>
</dbReference>
<dbReference type="OrthoDB" id="9182727at2"/>
<evidence type="ECO:0000313" key="3">
    <source>
        <dbReference type="EMBL" id="TDW95939.1"/>
    </source>
</evidence>
<dbReference type="RefSeq" id="WP_133995758.1">
    <property type="nucleotide sequence ID" value="NZ_SODV01000002.1"/>
</dbReference>
<dbReference type="Proteomes" id="UP000294498">
    <property type="component" value="Unassembled WGS sequence"/>
</dbReference>
<comment type="caution">
    <text evidence="3">The sequence shown here is derived from an EMBL/GenBank/DDBJ whole genome shotgun (WGS) entry which is preliminary data.</text>
</comment>
<proteinExistence type="predicted"/>
<gene>
    <name evidence="3" type="ORF">EDB95_3760</name>
</gene>
<dbReference type="EMBL" id="SODV01000002">
    <property type="protein sequence ID" value="TDW95939.1"/>
    <property type="molecule type" value="Genomic_DNA"/>
</dbReference>
<keyword evidence="1" id="KW-0175">Coiled coil</keyword>